<dbReference type="InterPro" id="IPR042419">
    <property type="entry name" value="LRC31"/>
</dbReference>
<dbReference type="PANTHER" id="PTHR24109:SF3">
    <property type="entry name" value="LEUCINE-RICH REPEAT-CONTAINING PROTEIN 31"/>
    <property type="match status" value="1"/>
</dbReference>
<dbReference type="OrthoDB" id="120976at2759"/>
<name>A0A7I8VCG1_9ANNE</name>
<keyword evidence="2" id="KW-1185">Reference proteome</keyword>
<dbReference type="SUPFAM" id="SSF52047">
    <property type="entry name" value="RNI-like"/>
    <property type="match status" value="1"/>
</dbReference>
<comment type="caution">
    <text evidence="1">The sequence shown here is derived from an EMBL/GenBank/DDBJ whole genome shotgun (WGS) entry which is preliminary data.</text>
</comment>
<evidence type="ECO:0000313" key="2">
    <source>
        <dbReference type="Proteomes" id="UP000549394"/>
    </source>
</evidence>
<dbReference type="Gene3D" id="3.80.10.10">
    <property type="entry name" value="Ribonuclease Inhibitor"/>
    <property type="match status" value="1"/>
</dbReference>
<gene>
    <name evidence="1" type="ORF">DGYR_LOCUS2932</name>
</gene>
<proteinExistence type="predicted"/>
<dbReference type="InterPro" id="IPR032675">
    <property type="entry name" value="LRR_dom_sf"/>
</dbReference>
<organism evidence="1 2">
    <name type="scientific">Dimorphilus gyrociliatus</name>
    <dbReference type="NCBI Taxonomy" id="2664684"/>
    <lineage>
        <taxon>Eukaryota</taxon>
        <taxon>Metazoa</taxon>
        <taxon>Spiralia</taxon>
        <taxon>Lophotrochozoa</taxon>
        <taxon>Annelida</taxon>
        <taxon>Polychaeta</taxon>
        <taxon>Polychaeta incertae sedis</taxon>
        <taxon>Dinophilidae</taxon>
        <taxon>Dimorphilus</taxon>
    </lineage>
</organism>
<dbReference type="SMART" id="SM00368">
    <property type="entry name" value="LRR_RI"/>
    <property type="match status" value="5"/>
</dbReference>
<dbReference type="Pfam" id="PF13516">
    <property type="entry name" value="LRR_6"/>
    <property type="match status" value="2"/>
</dbReference>
<evidence type="ECO:0000313" key="1">
    <source>
        <dbReference type="EMBL" id="CAD5114039.1"/>
    </source>
</evidence>
<dbReference type="Pfam" id="PF00560">
    <property type="entry name" value="LRR_1"/>
    <property type="match status" value="1"/>
</dbReference>
<dbReference type="AlphaFoldDB" id="A0A7I8VCG1"/>
<dbReference type="EMBL" id="CAJFCJ010000005">
    <property type="protein sequence ID" value="CAD5114039.1"/>
    <property type="molecule type" value="Genomic_DNA"/>
</dbReference>
<accession>A0A7I8VCG1</accession>
<protein>
    <submittedName>
        <fullName evidence="1">Uncharacterized protein</fullName>
    </submittedName>
</protein>
<sequence>MIMYVESLRTLSIVSVVNNLSKIYEICVFYKYRLPIQVSNSIFEHLKHSNYSSLSNDDLMFFSSNVVTLTNVSFCEKQIAVVKNFEFLRDHPIEILDIKDINELEGIIVNINPRSLRKLSLRHCLTTIEQTRHLGEFLKRCCNLECLDLSFNSEIGENLILAFDGLRSSCAMLKKLDLCFCEINGKNAQYLGRLLRNCEKLESLDLSLNCISDDGFRAVRDGFRLSCLNLKKLYLSHCSINDLQTMCLGSLLQNSKNLESIDLSLNQDLKMGFKDVCYGLKLSNCRLRKIDVSLCLLNEQQAYNLADLLQNLTDLEELNLGFNTGMESGFKAICTSLRSSFLKLKNLYVNNCSLNRGQVQYLGNLLKNCKYLHFLYISYDMRIHNEFNKLCHILINSCQRLGTLKISYTSRTHMKQPCLGKLILTSAYPEHSVLEYKLQFHKDFTDVFKDFSLLL</sequence>
<reference evidence="1 2" key="1">
    <citation type="submission" date="2020-08" db="EMBL/GenBank/DDBJ databases">
        <authorList>
            <person name="Hejnol A."/>
        </authorList>
    </citation>
    <scope>NUCLEOTIDE SEQUENCE [LARGE SCALE GENOMIC DNA]</scope>
</reference>
<dbReference type="InterPro" id="IPR001611">
    <property type="entry name" value="Leu-rich_rpt"/>
</dbReference>
<dbReference type="PANTHER" id="PTHR24109">
    <property type="entry name" value="LEUCINE-RICH REPEAT-CONTAINING PROTEIN 31"/>
    <property type="match status" value="1"/>
</dbReference>
<dbReference type="Proteomes" id="UP000549394">
    <property type="component" value="Unassembled WGS sequence"/>
</dbReference>